<proteinExistence type="predicted"/>
<protein>
    <submittedName>
        <fullName evidence="2">Uncharacterized protein</fullName>
    </submittedName>
</protein>
<dbReference type="EMBL" id="OY882863">
    <property type="protein sequence ID" value="CAK6447214.1"/>
    <property type="molecule type" value="Genomic_DNA"/>
</dbReference>
<keyword evidence="3" id="KW-1185">Reference proteome</keyword>
<evidence type="ECO:0000313" key="2">
    <source>
        <dbReference type="EMBL" id="CAK6447214.1"/>
    </source>
</evidence>
<evidence type="ECO:0000313" key="3">
    <source>
        <dbReference type="Proteomes" id="UP001314169"/>
    </source>
</evidence>
<dbReference type="Proteomes" id="UP001314169">
    <property type="component" value="Chromosome 6"/>
</dbReference>
<name>A0ABP0A9M7_PIPNA</name>
<accession>A0ABP0A9M7</accession>
<feature type="region of interest" description="Disordered" evidence="1">
    <location>
        <begin position="1"/>
        <end position="28"/>
    </location>
</feature>
<sequence>MLSQLDSPQGTQASQHGSSMCTGQGSLGSVLLPQHPQILPWRLSSALKDSSCSLTSTDWPFLCSEFFSLPCQSEGATSVCLRLAAQAAHAGTVVDLFMLYLYVYFSSKYIYAKCVIC</sequence>
<organism evidence="2 3">
    <name type="scientific">Pipistrellus nathusii</name>
    <name type="common">Nathusius' pipistrelle</name>
    <dbReference type="NCBI Taxonomy" id="59473"/>
    <lineage>
        <taxon>Eukaryota</taxon>
        <taxon>Metazoa</taxon>
        <taxon>Chordata</taxon>
        <taxon>Craniata</taxon>
        <taxon>Vertebrata</taxon>
        <taxon>Euteleostomi</taxon>
        <taxon>Mammalia</taxon>
        <taxon>Eutheria</taxon>
        <taxon>Laurasiatheria</taxon>
        <taxon>Chiroptera</taxon>
        <taxon>Yangochiroptera</taxon>
        <taxon>Vespertilionidae</taxon>
        <taxon>Pipistrellus</taxon>
    </lineage>
</organism>
<evidence type="ECO:0000256" key="1">
    <source>
        <dbReference type="SAM" id="MobiDB-lite"/>
    </source>
</evidence>
<gene>
    <name evidence="2" type="ORF">MPIPNATIZW_LOCUS15520</name>
</gene>
<feature type="compositionally biased region" description="Polar residues" evidence="1">
    <location>
        <begin position="1"/>
        <end position="24"/>
    </location>
</feature>
<reference evidence="2" key="1">
    <citation type="submission" date="2023-12" db="EMBL/GenBank/DDBJ databases">
        <authorList>
            <person name="Brown T."/>
        </authorList>
    </citation>
    <scope>NUCLEOTIDE SEQUENCE</scope>
</reference>